<evidence type="ECO:0000256" key="6">
    <source>
        <dbReference type="SAM" id="Phobius"/>
    </source>
</evidence>
<gene>
    <name evidence="9" type="primary">cckA_1</name>
    <name evidence="9" type="ORF">ALP8811_01438</name>
</gene>
<organism evidence="9 10">
    <name type="scientific">Aliiroseovarius pelagivivens</name>
    <dbReference type="NCBI Taxonomy" id="1639690"/>
    <lineage>
        <taxon>Bacteria</taxon>
        <taxon>Pseudomonadati</taxon>
        <taxon>Pseudomonadota</taxon>
        <taxon>Alphaproteobacteria</taxon>
        <taxon>Rhodobacterales</taxon>
        <taxon>Paracoccaceae</taxon>
        <taxon>Aliiroseovarius</taxon>
    </lineage>
</organism>
<dbReference type="Gene3D" id="3.30.565.10">
    <property type="entry name" value="Histidine kinase-like ATPase, C-terminal domain"/>
    <property type="match status" value="1"/>
</dbReference>
<dbReference type="EMBL" id="OMOI01000001">
    <property type="protein sequence ID" value="SPF76433.1"/>
    <property type="molecule type" value="Genomic_DNA"/>
</dbReference>
<protein>
    <recommendedName>
        <fullName evidence="2">histidine kinase</fullName>
        <ecNumber evidence="2">2.7.13.3</ecNumber>
    </recommendedName>
</protein>
<dbReference type="PROSITE" id="PS50109">
    <property type="entry name" value="HIS_KIN"/>
    <property type="match status" value="1"/>
</dbReference>
<dbReference type="InterPro" id="IPR000014">
    <property type="entry name" value="PAS"/>
</dbReference>
<keyword evidence="9" id="KW-0418">Kinase</keyword>
<keyword evidence="9" id="KW-0808">Transferase</keyword>
<dbReference type="InterPro" id="IPR005467">
    <property type="entry name" value="His_kinase_dom"/>
</dbReference>
<dbReference type="EC" id="2.7.13.3" evidence="2"/>
<dbReference type="Gene3D" id="3.30.450.20">
    <property type="entry name" value="PAS domain"/>
    <property type="match status" value="1"/>
</dbReference>
<dbReference type="PANTHER" id="PTHR43065:SF42">
    <property type="entry name" value="TWO-COMPONENT SENSOR PPRA"/>
    <property type="match status" value="1"/>
</dbReference>
<name>A0A2R8AK51_9RHOB</name>
<feature type="domain" description="Response regulatory" evidence="8">
    <location>
        <begin position="712"/>
        <end position="828"/>
    </location>
</feature>
<dbReference type="SUPFAM" id="SSF55874">
    <property type="entry name" value="ATPase domain of HSP90 chaperone/DNA topoisomerase II/histidine kinase"/>
    <property type="match status" value="1"/>
</dbReference>
<dbReference type="InterPro" id="IPR004358">
    <property type="entry name" value="Sig_transdc_His_kin-like_C"/>
</dbReference>
<evidence type="ECO:0000313" key="10">
    <source>
        <dbReference type="Proteomes" id="UP000244911"/>
    </source>
</evidence>
<evidence type="ECO:0000259" key="8">
    <source>
        <dbReference type="PROSITE" id="PS50110"/>
    </source>
</evidence>
<keyword evidence="6" id="KW-1133">Transmembrane helix</keyword>
<feature type="region of interest" description="Disordered" evidence="5">
    <location>
        <begin position="634"/>
        <end position="656"/>
    </location>
</feature>
<dbReference type="Pfam" id="PF02518">
    <property type="entry name" value="HATPase_c"/>
    <property type="match status" value="1"/>
</dbReference>
<dbReference type="CDD" id="cd00082">
    <property type="entry name" value="HisKA"/>
    <property type="match status" value="1"/>
</dbReference>
<dbReference type="InterPro" id="IPR036097">
    <property type="entry name" value="HisK_dim/P_sf"/>
</dbReference>
<evidence type="ECO:0000313" key="9">
    <source>
        <dbReference type="EMBL" id="SPF76433.1"/>
    </source>
</evidence>
<dbReference type="InterPro" id="IPR011006">
    <property type="entry name" value="CheY-like_superfamily"/>
</dbReference>
<dbReference type="Pfam" id="PF00072">
    <property type="entry name" value="Response_reg"/>
    <property type="match status" value="1"/>
</dbReference>
<dbReference type="Pfam" id="PF08448">
    <property type="entry name" value="PAS_4"/>
    <property type="match status" value="1"/>
</dbReference>
<dbReference type="InterPro" id="IPR035965">
    <property type="entry name" value="PAS-like_dom_sf"/>
</dbReference>
<dbReference type="PROSITE" id="PS50110">
    <property type="entry name" value="RESPONSE_REGULATORY"/>
    <property type="match status" value="1"/>
</dbReference>
<dbReference type="Proteomes" id="UP000244911">
    <property type="component" value="Unassembled WGS sequence"/>
</dbReference>
<evidence type="ECO:0000259" key="7">
    <source>
        <dbReference type="PROSITE" id="PS50109"/>
    </source>
</evidence>
<dbReference type="SMART" id="SM00388">
    <property type="entry name" value="HisKA"/>
    <property type="match status" value="1"/>
</dbReference>
<keyword evidence="6" id="KW-0812">Transmembrane</keyword>
<dbReference type="PANTHER" id="PTHR43065">
    <property type="entry name" value="SENSOR HISTIDINE KINASE"/>
    <property type="match status" value="1"/>
</dbReference>
<comment type="catalytic activity">
    <reaction evidence="1">
        <text>ATP + protein L-histidine = ADP + protein N-phospho-L-histidine.</text>
        <dbReference type="EC" id="2.7.13.3"/>
    </reaction>
</comment>
<dbReference type="CDD" id="cd00130">
    <property type="entry name" value="PAS"/>
    <property type="match status" value="1"/>
</dbReference>
<dbReference type="Gene3D" id="3.40.50.2300">
    <property type="match status" value="1"/>
</dbReference>
<feature type="domain" description="Histidine kinase" evidence="7">
    <location>
        <begin position="405"/>
        <end position="628"/>
    </location>
</feature>
<dbReference type="SUPFAM" id="SSF47384">
    <property type="entry name" value="Homodimeric domain of signal transducing histidine kinase"/>
    <property type="match status" value="1"/>
</dbReference>
<evidence type="ECO:0000256" key="1">
    <source>
        <dbReference type="ARBA" id="ARBA00000085"/>
    </source>
</evidence>
<dbReference type="Gene3D" id="1.10.287.130">
    <property type="match status" value="1"/>
</dbReference>
<dbReference type="FunFam" id="1.10.287.130:FF:000037">
    <property type="entry name" value="Hybrid sensor histidine kinase/response regulator"/>
    <property type="match status" value="1"/>
</dbReference>
<dbReference type="SUPFAM" id="SSF55785">
    <property type="entry name" value="PYP-like sensor domain (PAS domain)"/>
    <property type="match status" value="1"/>
</dbReference>
<sequence>MQTSAFTSHPFALVALRLAPRTLALMVIGAAFLGASWFVEAPMLGLSLIVTGLSFVCLAVIVRGVAILKSLHRDRLINVMSGLVAHDNTAAFLTGEDGDVIYRNAAAVQFLGERAGGVLSTHLADLFAAPASVLYQLQGRAQAKGYASEELHTKCGHLRIRVHLVQDNGYLWRLEQHSSQFAGARMGENISLPMMTVSKTGTVLFMNEAARNLLGGRETTLDRVFTELPIQPGTIMQVSGRDGPVPALVCELPTTAGRRELYLLPPSSAPELTSEEWAFIDGLPVPLLKLDVTGRITMANRRARDLLGDGDAIGSLMADQVEGLGRPVSEWLREAHAGRHLGRSEIVRATREDEDVFIQISLAQISEGKGTALVAVLQDATELKSLEAQFVQSQKMEAIGQLAGGVAHDFNNLLTAISGHCDLLLLGRDEQDPAYSDLSQIVQNANRAAALVRQLLAFSRKQTLRPEKLLLTESLSDLTHLLNRLVGEKILLQLDHDAALLPVRADRRQLDQVIMNLVVNARDAMQDGGTIRVETRNVILESALQRDRASVPAGEYVAIRVVDQGTGIPADKIGKIFEPFFTTKMAGKGTGLGLSMAYGIVKQMGGYIFVDSLPGQGTTFTLYFPASREADFPEDARDAEVSGQTAYDPETDGSQPALGSVPEDMASMYCAENRDGEASLPPHCQTSEHKVTEVSQVASEVADPQDNETGGVVLLVEDEAPVRAFASRALRMRGFTVLEADCAEQALSVLDDTALKVDVFVTDVIMPGMDGPTWVAKALEDRPDVKVVFVSGYAEDSVADHQARIPNSVFLPKPFSLTELTATVNEQMH</sequence>
<dbReference type="SUPFAM" id="SSF52172">
    <property type="entry name" value="CheY-like"/>
    <property type="match status" value="1"/>
</dbReference>
<feature type="transmembrane region" description="Helical" evidence="6">
    <location>
        <begin position="45"/>
        <end position="68"/>
    </location>
</feature>
<proteinExistence type="predicted"/>
<dbReference type="GO" id="GO:0000155">
    <property type="term" value="F:phosphorelay sensor kinase activity"/>
    <property type="evidence" value="ECO:0007669"/>
    <property type="project" value="InterPro"/>
</dbReference>
<evidence type="ECO:0000256" key="3">
    <source>
        <dbReference type="ARBA" id="ARBA00022553"/>
    </source>
</evidence>
<evidence type="ECO:0000256" key="2">
    <source>
        <dbReference type="ARBA" id="ARBA00012438"/>
    </source>
</evidence>
<dbReference type="InterPro" id="IPR001789">
    <property type="entry name" value="Sig_transdc_resp-reg_receiver"/>
</dbReference>
<keyword evidence="3 4" id="KW-0597">Phosphoprotein</keyword>
<keyword evidence="6" id="KW-0472">Membrane</keyword>
<dbReference type="SMART" id="SM00387">
    <property type="entry name" value="HATPase_c"/>
    <property type="match status" value="1"/>
</dbReference>
<accession>A0A2R8AK51</accession>
<feature type="modified residue" description="4-aspartylphosphate" evidence="4">
    <location>
        <position position="763"/>
    </location>
</feature>
<dbReference type="SMART" id="SM00091">
    <property type="entry name" value="PAS"/>
    <property type="match status" value="3"/>
</dbReference>
<dbReference type="InterPro" id="IPR013656">
    <property type="entry name" value="PAS_4"/>
</dbReference>
<dbReference type="InterPro" id="IPR036890">
    <property type="entry name" value="HATPase_C_sf"/>
</dbReference>
<feature type="transmembrane region" description="Helical" evidence="6">
    <location>
        <begin position="21"/>
        <end position="39"/>
    </location>
</feature>
<reference evidence="9 10" key="1">
    <citation type="submission" date="2018-03" db="EMBL/GenBank/DDBJ databases">
        <authorList>
            <person name="Keele B.F."/>
        </authorList>
    </citation>
    <scope>NUCLEOTIDE SEQUENCE [LARGE SCALE GENOMIC DNA]</scope>
    <source>
        <strain evidence="9 10">CECT 8811</strain>
    </source>
</reference>
<dbReference type="Pfam" id="PF00512">
    <property type="entry name" value="HisKA"/>
    <property type="match status" value="1"/>
</dbReference>
<dbReference type="SMART" id="SM00448">
    <property type="entry name" value="REC"/>
    <property type="match status" value="1"/>
</dbReference>
<evidence type="ECO:0000256" key="4">
    <source>
        <dbReference type="PROSITE-ProRule" id="PRU00169"/>
    </source>
</evidence>
<dbReference type="InterPro" id="IPR003594">
    <property type="entry name" value="HATPase_dom"/>
</dbReference>
<keyword evidence="10" id="KW-1185">Reference proteome</keyword>
<dbReference type="Pfam" id="PF13426">
    <property type="entry name" value="PAS_9"/>
    <property type="match status" value="1"/>
</dbReference>
<dbReference type="AlphaFoldDB" id="A0A2R8AK51"/>
<dbReference type="PRINTS" id="PR00344">
    <property type="entry name" value="BCTRLSENSOR"/>
</dbReference>
<evidence type="ECO:0000256" key="5">
    <source>
        <dbReference type="SAM" id="MobiDB-lite"/>
    </source>
</evidence>
<dbReference type="InterPro" id="IPR003661">
    <property type="entry name" value="HisK_dim/P_dom"/>
</dbReference>